<dbReference type="Proteomes" id="UP000002207">
    <property type="component" value="Chromosome"/>
</dbReference>
<feature type="transmembrane region" description="Helical" evidence="5">
    <location>
        <begin position="111"/>
        <end position="130"/>
    </location>
</feature>
<dbReference type="eggNOG" id="COG0531">
    <property type="taxonomic scope" value="Bacteria"/>
</dbReference>
<organism evidence="6 7">
    <name type="scientific">Acidobacterium capsulatum (strain ATCC 51196 / DSM 11244 / BCRC 80197 / JCM 7670 / NBRC 15755 / NCIMB 13165 / 161)</name>
    <dbReference type="NCBI Taxonomy" id="240015"/>
    <lineage>
        <taxon>Bacteria</taxon>
        <taxon>Pseudomonadati</taxon>
        <taxon>Acidobacteriota</taxon>
        <taxon>Terriglobia</taxon>
        <taxon>Terriglobales</taxon>
        <taxon>Acidobacteriaceae</taxon>
        <taxon>Acidobacterium</taxon>
    </lineage>
</organism>
<evidence type="ECO:0000313" key="6">
    <source>
        <dbReference type="EMBL" id="ACO34469.1"/>
    </source>
</evidence>
<dbReference type="PANTHER" id="PTHR11785:SF512">
    <property type="entry name" value="SOBREMESA, ISOFORM B"/>
    <property type="match status" value="1"/>
</dbReference>
<dbReference type="PANTHER" id="PTHR11785">
    <property type="entry name" value="AMINO ACID TRANSPORTER"/>
    <property type="match status" value="1"/>
</dbReference>
<feature type="transmembrane region" description="Helical" evidence="5">
    <location>
        <begin position="20"/>
        <end position="44"/>
    </location>
</feature>
<keyword evidence="2 5" id="KW-0812">Transmembrane</keyword>
<evidence type="ECO:0000256" key="2">
    <source>
        <dbReference type="ARBA" id="ARBA00022692"/>
    </source>
</evidence>
<proteinExistence type="predicted"/>
<feature type="transmembrane region" description="Helical" evidence="5">
    <location>
        <begin position="368"/>
        <end position="390"/>
    </location>
</feature>
<dbReference type="GO" id="GO:0015179">
    <property type="term" value="F:L-amino acid transmembrane transporter activity"/>
    <property type="evidence" value="ECO:0007669"/>
    <property type="project" value="TreeGrafter"/>
</dbReference>
<feature type="transmembrane region" description="Helical" evidence="5">
    <location>
        <begin position="64"/>
        <end position="82"/>
    </location>
</feature>
<dbReference type="InterPro" id="IPR002293">
    <property type="entry name" value="AA/rel_permease1"/>
</dbReference>
<dbReference type="AlphaFoldDB" id="C1F7F7"/>
<protein>
    <submittedName>
        <fullName evidence="6">Amino acid transporter, L-type amino acid transporter (LAT) family</fullName>
    </submittedName>
</protein>
<evidence type="ECO:0000256" key="5">
    <source>
        <dbReference type="SAM" id="Phobius"/>
    </source>
</evidence>
<keyword evidence="7" id="KW-1185">Reference proteome</keyword>
<dbReference type="InParanoid" id="C1F7F7"/>
<feature type="transmembrane region" description="Helical" evidence="5">
    <location>
        <begin position="261"/>
        <end position="287"/>
    </location>
</feature>
<accession>C1F7F7</accession>
<dbReference type="FunCoup" id="C1F7F7">
    <property type="interactions" value="212"/>
</dbReference>
<reference evidence="6 7" key="1">
    <citation type="journal article" date="2009" name="Appl. Environ. Microbiol.">
        <title>Three genomes from the phylum Acidobacteria provide insight into the lifestyles of these microorganisms in soils.</title>
        <authorList>
            <person name="Ward N.L."/>
            <person name="Challacombe J.F."/>
            <person name="Janssen P.H."/>
            <person name="Henrissat B."/>
            <person name="Coutinho P.M."/>
            <person name="Wu M."/>
            <person name="Xie G."/>
            <person name="Haft D.H."/>
            <person name="Sait M."/>
            <person name="Badger J."/>
            <person name="Barabote R.D."/>
            <person name="Bradley B."/>
            <person name="Brettin T.S."/>
            <person name="Brinkac L.M."/>
            <person name="Bruce D."/>
            <person name="Creasy T."/>
            <person name="Daugherty S.C."/>
            <person name="Davidsen T.M."/>
            <person name="DeBoy R.T."/>
            <person name="Detter J.C."/>
            <person name="Dodson R.J."/>
            <person name="Durkin A.S."/>
            <person name="Ganapathy A."/>
            <person name="Gwinn-Giglio M."/>
            <person name="Han C.S."/>
            <person name="Khouri H."/>
            <person name="Kiss H."/>
            <person name="Kothari S.P."/>
            <person name="Madupu R."/>
            <person name="Nelson K.E."/>
            <person name="Nelson W.C."/>
            <person name="Paulsen I."/>
            <person name="Penn K."/>
            <person name="Ren Q."/>
            <person name="Rosovitz M.J."/>
            <person name="Selengut J.D."/>
            <person name="Shrivastava S."/>
            <person name="Sullivan S.A."/>
            <person name="Tapia R."/>
            <person name="Thompson L.S."/>
            <person name="Watkins K.L."/>
            <person name="Yang Q."/>
            <person name="Yu C."/>
            <person name="Zafar N."/>
            <person name="Zhou L."/>
            <person name="Kuske C.R."/>
        </authorList>
    </citation>
    <scope>NUCLEOTIDE SEQUENCE [LARGE SCALE GENOMIC DNA]</scope>
    <source>
        <strain evidence="7">ATCC 51196 / DSM 11244 / BCRC 80197 / JCM 7670 / NBRC 15755 / NCIMB 13165 / 161</strain>
    </source>
</reference>
<gene>
    <name evidence="6" type="ordered locus">ACP_3520</name>
</gene>
<feature type="transmembrane region" description="Helical" evidence="5">
    <location>
        <begin position="335"/>
        <end position="356"/>
    </location>
</feature>
<feature type="transmembrane region" description="Helical" evidence="5">
    <location>
        <begin position="212"/>
        <end position="234"/>
    </location>
</feature>
<dbReference type="PIRSF" id="PIRSF006060">
    <property type="entry name" value="AA_transporter"/>
    <property type="match status" value="1"/>
</dbReference>
<dbReference type="GO" id="GO:0016020">
    <property type="term" value="C:membrane"/>
    <property type="evidence" value="ECO:0007669"/>
    <property type="project" value="UniProtKB-SubCell"/>
</dbReference>
<dbReference type="InterPro" id="IPR050598">
    <property type="entry name" value="AminoAcid_Transporter"/>
</dbReference>
<comment type="subcellular location">
    <subcellularLocation>
        <location evidence="1">Membrane</location>
        <topology evidence="1">Multi-pass membrane protein</topology>
    </subcellularLocation>
</comment>
<dbReference type="Gene3D" id="1.20.1740.10">
    <property type="entry name" value="Amino acid/polyamine transporter I"/>
    <property type="match status" value="1"/>
</dbReference>
<dbReference type="EMBL" id="CP001472">
    <property type="protein sequence ID" value="ACO34469.1"/>
    <property type="molecule type" value="Genomic_DNA"/>
</dbReference>
<evidence type="ECO:0000256" key="1">
    <source>
        <dbReference type="ARBA" id="ARBA00004141"/>
    </source>
</evidence>
<evidence type="ECO:0000256" key="3">
    <source>
        <dbReference type="ARBA" id="ARBA00022989"/>
    </source>
</evidence>
<evidence type="ECO:0000313" key="7">
    <source>
        <dbReference type="Proteomes" id="UP000002207"/>
    </source>
</evidence>
<feature type="transmembrane region" description="Helical" evidence="5">
    <location>
        <begin position="87"/>
        <end position="105"/>
    </location>
</feature>
<sequence>MGIMIGSGIFLMAGSIARQLHSIAMVIAVWTLGGLMSLAGALSISELGAAFPSAGGLYVYLEEAYGSAVGFLYGWSAIVLIYSNSVAAMAAAIGFYAAPLLGLGAGWQKGLQVLCIVFFTAVNSLGVSTGKRVQNTLTALKIGGLAAMMVVLYVKGSAAHFGRNFFGPAHAGFSLTAIGVALVAVLWAYDGWHIVSFTAGEIRNPARTLPRALLLGVVLTTIIYLLANVAYYAVLSPGAIRGTDRVAALAVQHALGAKGGLLISILIIVSILGAINGVMMGAPRVNLAMARDGLFFRPFARVSRKSHAPVLATVAQGAFAMLFTTLGSFRELFTSYVFTSWIFYGLCVAAVILLRYRRPALERPYRCPLYPITPAFFLLAACGVVVTNFVVNFRQALLGVGLILLGLPLYFLFRYMERNRRPA</sequence>
<feature type="transmembrane region" description="Helical" evidence="5">
    <location>
        <begin position="142"/>
        <end position="161"/>
    </location>
</feature>
<keyword evidence="3 5" id="KW-1133">Transmembrane helix</keyword>
<dbReference type="HOGENOM" id="CLU_007946_3_4_0"/>
<name>C1F7F7_ACIC5</name>
<evidence type="ECO:0000256" key="4">
    <source>
        <dbReference type="ARBA" id="ARBA00023136"/>
    </source>
</evidence>
<dbReference type="Pfam" id="PF13520">
    <property type="entry name" value="AA_permease_2"/>
    <property type="match status" value="1"/>
</dbReference>
<dbReference type="OrthoDB" id="3181223at2"/>
<keyword evidence="4 5" id="KW-0472">Membrane</keyword>
<feature type="transmembrane region" description="Helical" evidence="5">
    <location>
        <begin position="308"/>
        <end position="329"/>
    </location>
</feature>
<feature type="transmembrane region" description="Helical" evidence="5">
    <location>
        <begin position="396"/>
        <end position="413"/>
    </location>
</feature>
<feature type="transmembrane region" description="Helical" evidence="5">
    <location>
        <begin position="173"/>
        <end position="192"/>
    </location>
</feature>
<dbReference type="KEGG" id="aca:ACP_3520"/>